<feature type="chain" id="PRO_5011979016" description="Apple domain-containing protein" evidence="2">
    <location>
        <begin position="23"/>
        <end position="394"/>
    </location>
</feature>
<reference evidence="5" key="1">
    <citation type="journal article" date="2017" name="Genome Biol.">
        <title>Comparative genomics reveals high biological diversity and specific adaptations in the industrially and medically important fungal genus Aspergillus.</title>
        <authorList>
            <person name="de Vries R.P."/>
            <person name="Riley R."/>
            <person name="Wiebenga A."/>
            <person name="Aguilar-Osorio G."/>
            <person name="Amillis S."/>
            <person name="Uchima C.A."/>
            <person name="Anderluh G."/>
            <person name="Asadollahi M."/>
            <person name="Askin M."/>
            <person name="Barry K."/>
            <person name="Battaglia E."/>
            <person name="Bayram O."/>
            <person name="Benocci T."/>
            <person name="Braus-Stromeyer S.A."/>
            <person name="Caldana C."/>
            <person name="Canovas D."/>
            <person name="Cerqueira G.C."/>
            <person name="Chen F."/>
            <person name="Chen W."/>
            <person name="Choi C."/>
            <person name="Clum A."/>
            <person name="Dos Santos R.A."/>
            <person name="Damasio A.R."/>
            <person name="Diallinas G."/>
            <person name="Emri T."/>
            <person name="Fekete E."/>
            <person name="Flipphi M."/>
            <person name="Freyberg S."/>
            <person name="Gallo A."/>
            <person name="Gournas C."/>
            <person name="Habgood R."/>
            <person name="Hainaut M."/>
            <person name="Harispe M.L."/>
            <person name="Henrissat B."/>
            <person name="Hilden K.S."/>
            <person name="Hope R."/>
            <person name="Hossain A."/>
            <person name="Karabika E."/>
            <person name="Karaffa L."/>
            <person name="Karanyi Z."/>
            <person name="Krasevec N."/>
            <person name="Kuo A."/>
            <person name="Kusch H."/>
            <person name="LaButti K."/>
            <person name="Lagendijk E.L."/>
            <person name="Lapidus A."/>
            <person name="Levasseur A."/>
            <person name="Lindquist E."/>
            <person name="Lipzen A."/>
            <person name="Logrieco A.F."/>
            <person name="MacCabe A."/>
            <person name="Maekelae M.R."/>
            <person name="Malavazi I."/>
            <person name="Melin P."/>
            <person name="Meyer V."/>
            <person name="Mielnichuk N."/>
            <person name="Miskei M."/>
            <person name="Molnar A.P."/>
            <person name="Mule G."/>
            <person name="Ngan C.Y."/>
            <person name="Orejas M."/>
            <person name="Orosz E."/>
            <person name="Ouedraogo J.P."/>
            <person name="Overkamp K.M."/>
            <person name="Park H.-S."/>
            <person name="Perrone G."/>
            <person name="Piumi F."/>
            <person name="Punt P.J."/>
            <person name="Ram A.F."/>
            <person name="Ramon A."/>
            <person name="Rauscher S."/>
            <person name="Record E."/>
            <person name="Riano-Pachon D.M."/>
            <person name="Robert V."/>
            <person name="Roehrig J."/>
            <person name="Ruller R."/>
            <person name="Salamov A."/>
            <person name="Salih N.S."/>
            <person name="Samson R.A."/>
            <person name="Sandor E."/>
            <person name="Sanguinetti M."/>
            <person name="Schuetze T."/>
            <person name="Sepcic K."/>
            <person name="Shelest E."/>
            <person name="Sherlock G."/>
            <person name="Sophianopoulou V."/>
            <person name="Squina F.M."/>
            <person name="Sun H."/>
            <person name="Susca A."/>
            <person name="Todd R.B."/>
            <person name="Tsang A."/>
            <person name="Unkles S.E."/>
            <person name="van de Wiele N."/>
            <person name="van Rossen-Uffink D."/>
            <person name="Oliveira J.V."/>
            <person name="Vesth T.C."/>
            <person name="Visser J."/>
            <person name="Yu J.-H."/>
            <person name="Zhou M."/>
            <person name="Andersen M.R."/>
            <person name="Archer D.B."/>
            <person name="Baker S.E."/>
            <person name="Benoit I."/>
            <person name="Brakhage A.A."/>
            <person name="Braus G.H."/>
            <person name="Fischer R."/>
            <person name="Frisvad J.C."/>
            <person name="Goldman G.H."/>
            <person name="Houbraken J."/>
            <person name="Oakley B."/>
            <person name="Pocsi I."/>
            <person name="Scazzocchio C."/>
            <person name="Seiboth B."/>
            <person name="vanKuyk P.A."/>
            <person name="Wortman J."/>
            <person name="Dyer P.S."/>
            <person name="Grigoriev I.V."/>
        </authorList>
    </citation>
    <scope>NUCLEOTIDE SEQUENCE [LARGE SCALE GENOMIC DNA]</scope>
    <source>
        <strain evidence="5">CBS 516.65</strain>
    </source>
</reference>
<dbReference type="SUPFAM" id="SSF57414">
    <property type="entry name" value="Hairpin loop containing domain-like"/>
    <property type="match status" value="1"/>
</dbReference>
<dbReference type="InterPro" id="IPR003609">
    <property type="entry name" value="Pan_app"/>
</dbReference>
<dbReference type="OrthoDB" id="4388755at2759"/>
<feature type="signal peptide" evidence="2">
    <location>
        <begin position="1"/>
        <end position="22"/>
    </location>
</feature>
<dbReference type="Pfam" id="PF00024">
    <property type="entry name" value="PAN_1"/>
    <property type="match status" value="2"/>
</dbReference>
<feature type="compositionally biased region" description="Gly residues" evidence="1">
    <location>
        <begin position="37"/>
        <end position="49"/>
    </location>
</feature>
<dbReference type="Proteomes" id="UP000184300">
    <property type="component" value="Unassembled WGS sequence"/>
</dbReference>
<dbReference type="VEuPathDB" id="FungiDB:ASPGLDRAFT_34417"/>
<evidence type="ECO:0000313" key="4">
    <source>
        <dbReference type="EMBL" id="OJJ85642.1"/>
    </source>
</evidence>
<gene>
    <name evidence="4" type="ORF">ASPGLDRAFT_34417</name>
</gene>
<sequence>MKPEKYASLVFTALLGAAGVAAQQQRPINPANPPPGSGSGGAGGGGGGAPINPVSPPPGSGAPGALSALATRRRLPELVLQEAVEVVHPVSCPTSDGSVWESYDGTWYYLQCCTAANAQALSLDLPQVHTYEDCIDQCSGVPNCQAATFDPSIDQCVLYDFGVFSQTAHSVQLYAFATDPPVTQTPSLTSRLCSTSCPGANGQIYVSSHGQTFRMDCKKRHGTQVLSKDVLLSLEECMELCSAAPSCSSVDFDEKRGICYQSINDGPPALNAPTFASAHAVGCSGACEGCGNGCSKPAQQQVDDPNQCINDNAVVYRGGMPFRVRCNHCNMSQSGDLRTNIKTHDECMEAFVAEESQYDAADWVTGQGCYLKPEPISSIDPNTGCPATFFPLWK</sequence>
<proteinExistence type="predicted"/>
<dbReference type="STRING" id="1160497.A0A1L9VP26"/>
<keyword evidence="5" id="KW-1185">Reference proteome</keyword>
<dbReference type="GeneID" id="34460692"/>
<keyword evidence="2" id="KW-0732">Signal</keyword>
<feature type="domain" description="Apple" evidence="3">
    <location>
        <begin position="232"/>
        <end position="262"/>
    </location>
</feature>
<evidence type="ECO:0000256" key="2">
    <source>
        <dbReference type="SAM" id="SignalP"/>
    </source>
</evidence>
<organism evidence="4 5">
    <name type="scientific">Aspergillus glaucus CBS 516.65</name>
    <dbReference type="NCBI Taxonomy" id="1160497"/>
    <lineage>
        <taxon>Eukaryota</taxon>
        <taxon>Fungi</taxon>
        <taxon>Dikarya</taxon>
        <taxon>Ascomycota</taxon>
        <taxon>Pezizomycotina</taxon>
        <taxon>Eurotiomycetes</taxon>
        <taxon>Eurotiomycetidae</taxon>
        <taxon>Eurotiales</taxon>
        <taxon>Aspergillaceae</taxon>
        <taxon>Aspergillus</taxon>
        <taxon>Aspergillus subgen. Aspergillus</taxon>
    </lineage>
</organism>
<protein>
    <recommendedName>
        <fullName evidence="3">Apple domain-containing protein</fullName>
    </recommendedName>
</protein>
<evidence type="ECO:0000256" key="1">
    <source>
        <dbReference type="SAM" id="MobiDB-lite"/>
    </source>
</evidence>
<name>A0A1L9VP26_ASPGL</name>
<feature type="domain" description="Apple" evidence="3">
    <location>
        <begin position="127"/>
        <end position="165"/>
    </location>
</feature>
<evidence type="ECO:0000259" key="3">
    <source>
        <dbReference type="Pfam" id="PF00024"/>
    </source>
</evidence>
<dbReference type="AlphaFoldDB" id="A0A1L9VP26"/>
<dbReference type="RefSeq" id="XP_022402340.1">
    <property type="nucleotide sequence ID" value="XM_022544431.1"/>
</dbReference>
<feature type="region of interest" description="Disordered" evidence="1">
    <location>
        <begin position="22"/>
        <end position="66"/>
    </location>
</feature>
<dbReference type="EMBL" id="KV878894">
    <property type="protein sequence ID" value="OJJ85642.1"/>
    <property type="molecule type" value="Genomic_DNA"/>
</dbReference>
<accession>A0A1L9VP26</accession>
<evidence type="ECO:0000313" key="5">
    <source>
        <dbReference type="Proteomes" id="UP000184300"/>
    </source>
</evidence>